<dbReference type="EMBL" id="SPVF01000065">
    <property type="protein sequence ID" value="TFW26509.1"/>
    <property type="molecule type" value="Genomic_DNA"/>
</dbReference>
<dbReference type="InterPro" id="IPR008769">
    <property type="entry name" value="PhaF_PhaI"/>
</dbReference>
<dbReference type="Proteomes" id="UP000298438">
    <property type="component" value="Unassembled WGS sequence"/>
</dbReference>
<comment type="caution">
    <text evidence="1">The sequence shown here is derived from an EMBL/GenBank/DDBJ whole genome shotgun (WGS) entry which is preliminary data.</text>
</comment>
<organism evidence="1 2">
    <name type="scientific">Zemynaea arenosa</name>
    <dbReference type="NCBI Taxonomy" id="2561931"/>
    <lineage>
        <taxon>Bacteria</taxon>
        <taxon>Pseudomonadati</taxon>
        <taxon>Pseudomonadota</taxon>
        <taxon>Betaproteobacteria</taxon>
        <taxon>Burkholderiales</taxon>
        <taxon>Oxalobacteraceae</taxon>
        <taxon>Telluria group</taxon>
        <taxon>Zemynaea</taxon>
    </lineage>
</organism>
<sequence length="128" mass="13759">MAGKPKAKQAPGAVQDDEQLAGAIRSVAAQIWQAGLGAFAKAQQDNESFDRLVEEGAELQRRTRSFPERAEDGTGALEEVFEERVARALAAIGVPSRRDIEALHARIDELAARLDGATTPAPRKARAK</sequence>
<dbReference type="Pfam" id="PF05597">
    <property type="entry name" value="Phasin"/>
    <property type="match status" value="2"/>
</dbReference>
<dbReference type="PANTHER" id="PTHR38664:SF1">
    <property type="entry name" value="SLR0058 PROTEIN"/>
    <property type="match status" value="1"/>
</dbReference>
<dbReference type="OrthoDB" id="5801582at2"/>
<keyword evidence="2" id="KW-1185">Reference proteome</keyword>
<accession>A0A4Y9SNE9</accession>
<name>A0A4Y9SNE9_9BURK</name>
<proteinExistence type="predicted"/>
<evidence type="ECO:0000313" key="2">
    <source>
        <dbReference type="Proteomes" id="UP000298438"/>
    </source>
</evidence>
<dbReference type="PANTHER" id="PTHR38664">
    <property type="entry name" value="SLR0058 PROTEIN"/>
    <property type="match status" value="1"/>
</dbReference>
<reference evidence="1 2" key="1">
    <citation type="submission" date="2019-03" db="EMBL/GenBank/DDBJ databases">
        <title>Draft Genome Sequence of Massilia arenosa sp. nov., a Novel Massilia Species Isolated from a Sandy-loam Maize Soil.</title>
        <authorList>
            <person name="Raths R."/>
            <person name="Peta V."/>
            <person name="Bucking H."/>
        </authorList>
    </citation>
    <scope>NUCLEOTIDE SEQUENCE [LARGE SCALE GENOMIC DNA]</scope>
    <source>
        <strain evidence="1 2">MC02</strain>
    </source>
</reference>
<gene>
    <name evidence="1" type="ORF">E4L96_04280</name>
</gene>
<evidence type="ECO:0000313" key="1">
    <source>
        <dbReference type="EMBL" id="TFW26509.1"/>
    </source>
</evidence>
<dbReference type="AlphaFoldDB" id="A0A4Y9SNE9"/>
<dbReference type="RefSeq" id="WP_135205991.1">
    <property type="nucleotide sequence ID" value="NZ_SPVF01000065.1"/>
</dbReference>
<evidence type="ECO:0008006" key="3">
    <source>
        <dbReference type="Google" id="ProtNLM"/>
    </source>
</evidence>
<protein>
    <recommendedName>
        <fullName evidence="3">Poly(Hydroxyalkanoate) granule-associated protein</fullName>
    </recommendedName>
</protein>